<dbReference type="AlphaFoldDB" id="A0A5C3QIQ0"/>
<accession>A0A5C3QIQ0</accession>
<evidence type="ECO:0000313" key="1">
    <source>
        <dbReference type="EMBL" id="TFL00089.1"/>
    </source>
</evidence>
<gene>
    <name evidence="1" type="ORF">BDV98DRAFT_569971</name>
</gene>
<protein>
    <submittedName>
        <fullName evidence="1">Uncharacterized protein</fullName>
    </submittedName>
</protein>
<dbReference type="EMBL" id="ML178830">
    <property type="protein sequence ID" value="TFL00089.1"/>
    <property type="molecule type" value="Genomic_DNA"/>
</dbReference>
<evidence type="ECO:0000313" key="2">
    <source>
        <dbReference type="Proteomes" id="UP000305067"/>
    </source>
</evidence>
<proteinExistence type="predicted"/>
<reference evidence="1 2" key="1">
    <citation type="journal article" date="2019" name="Nat. Ecol. Evol.">
        <title>Megaphylogeny resolves global patterns of mushroom evolution.</title>
        <authorList>
            <person name="Varga T."/>
            <person name="Krizsan K."/>
            <person name="Foldi C."/>
            <person name="Dima B."/>
            <person name="Sanchez-Garcia M."/>
            <person name="Sanchez-Ramirez S."/>
            <person name="Szollosi G.J."/>
            <person name="Szarkandi J.G."/>
            <person name="Papp V."/>
            <person name="Albert L."/>
            <person name="Andreopoulos W."/>
            <person name="Angelini C."/>
            <person name="Antonin V."/>
            <person name="Barry K.W."/>
            <person name="Bougher N.L."/>
            <person name="Buchanan P."/>
            <person name="Buyck B."/>
            <person name="Bense V."/>
            <person name="Catcheside P."/>
            <person name="Chovatia M."/>
            <person name="Cooper J."/>
            <person name="Damon W."/>
            <person name="Desjardin D."/>
            <person name="Finy P."/>
            <person name="Geml J."/>
            <person name="Haridas S."/>
            <person name="Hughes K."/>
            <person name="Justo A."/>
            <person name="Karasinski D."/>
            <person name="Kautmanova I."/>
            <person name="Kiss B."/>
            <person name="Kocsube S."/>
            <person name="Kotiranta H."/>
            <person name="LaButti K.M."/>
            <person name="Lechner B.E."/>
            <person name="Liimatainen K."/>
            <person name="Lipzen A."/>
            <person name="Lukacs Z."/>
            <person name="Mihaltcheva S."/>
            <person name="Morgado L.N."/>
            <person name="Niskanen T."/>
            <person name="Noordeloos M.E."/>
            <person name="Ohm R.A."/>
            <person name="Ortiz-Santana B."/>
            <person name="Ovrebo C."/>
            <person name="Racz N."/>
            <person name="Riley R."/>
            <person name="Savchenko A."/>
            <person name="Shiryaev A."/>
            <person name="Soop K."/>
            <person name="Spirin V."/>
            <person name="Szebenyi C."/>
            <person name="Tomsovsky M."/>
            <person name="Tulloss R.E."/>
            <person name="Uehling J."/>
            <person name="Grigoriev I.V."/>
            <person name="Vagvolgyi C."/>
            <person name="Papp T."/>
            <person name="Martin F.M."/>
            <person name="Miettinen O."/>
            <person name="Hibbett D.S."/>
            <person name="Nagy L.G."/>
        </authorList>
    </citation>
    <scope>NUCLEOTIDE SEQUENCE [LARGE SCALE GENOMIC DNA]</scope>
    <source>
        <strain evidence="1 2">CBS 309.79</strain>
    </source>
</reference>
<dbReference type="Proteomes" id="UP000305067">
    <property type="component" value="Unassembled WGS sequence"/>
</dbReference>
<name>A0A5C3QIQ0_9AGAR</name>
<keyword evidence="2" id="KW-1185">Reference proteome</keyword>
<sequence length="106" mass="12038">MFSRPPPSLISLSRYIYTPRSLRHDFPLSRLALATSSFPFCIRHASYAHAVTVTPGYLITLPRLLLSPSQARPPRFTTTGDPYPILPHLFPFLTTIAVHRTLNYML</sequence>
<organism evidence="1 2">
    <name type="scientific">Pterulicium gracile</name>
    <dbReference type="NCBI Taxonomy" id="1884261"/>
    <lineage>
        <taxon>Eukaryota</taxon>
        <taxon>Fungi</taxon>
        <taxon>Dikarya</taxon>
        <taxon>Basidiomycota</taxon>
        <taxon>Agaricomycotina</taxon>
        <taxon>Agaricomycetes</taxon>
        <taxon>Agaricomycetidae</taxon>
        <taxon>Agaricales</taxon>
        <taxon>Pleurotineae</taxon>
        <taxon>Pterulaceae</taxon>
        <taxon>Pterulicium</taxon>
    </lineage>
</organism>